<dbReference type="AlphaFoldDB" id="A0A843TJ75"/>
<dbReference type="EMBL" id="NMUH01000110">
    <property type="protein sequence ID" value="MQL71808.1"/>
    <property type="molecule type" value="Genomic_DNA"/>
</dbReference>
<dbReference type="Proteomes" id="UP000652761">
    <property type="component" value="Unassembled WGS sequence"/>
</dbReference>
<sequence length="44" mass="4844">MGRRTCQAFSLFFRTESASTWLLSPKTPTLCPHVLPCGMGTSLL</sequence>
<feature type="non-terminal residue" evidence="1">
    <location>
        <position position="44"/>
    </location>
</feature>
<keyword evidence="2" id="KW-1185">Reference proteome</keyword>
<accession>A0A843TJ75</accession>
<organism evidence="1 2">
    <name type="scientific">Colocasia esculenta</name>
    <name type="common">Wild taro</name>
    <name type="synonym">Arum esculentum</name>
    <dbReference type="NCBI Taxonomy" id="4460"/>
    <lineage>
        <taxon>Eukaryota</taxon>
        <taxon>Viridiplantae</taxon>
        <taxon>Streptophyta</taxon>
        <taxon>Embryophyta</taxon>
        <taxon>Tracheophyta</taxon>
        <taxon>Spermatophyta</taxon>
        <taxon>Magnoliopsida</taxon>
        <taxon>Liliopsida</taxon>
        <taxon>Araceae</taxon>
        <taxon>Aroideae</taxon>
        <taxon>Colocasieae</taxon>
        <taxon>Colocasia</taxon>
    </lineage>
</organism>
<gene>
    <name evidence="1" type="ORF">Taro_004125</name>
</gene>
<name>A0A843TJ75_COLES</name>
<protein>
    <submittedName>
        <fullName evidence="1">Uncharacterized protein</fullName>
    </submittedName>
</protein>
<proteinExistence type="predicted"/>
<reference evidence="1" key="1">
    <citation type="submission" date="2017-07" db="EMBL/GenBank/DDBJ databases">
        <title>Taro Niue Genome Assembly and Annotation.</title>
        <authorList>
            <person name="Atibalentja N."/>
            <person name="Keating K."/>
            <person name="Fields C.J."/>
        </authorList>
    </citation>
    <scope>NUCLEOTIDE SEQUENCE</scope>
    <source>
        <strain evidence="1">Niue_2</strain>
        <tissue evidence="1">Leaf</tissue>
    </source>
</reference>
<evidence type="ECO:0000313" key="2">
    <source>
        <dbReference type="Proteomes" id="UP000652761"/>
    </source>
</evidence>
<evidence type="ECO:0000313" key="1">
    <source>
        <dbReference type="EMBL" id="MQL71808.1"/>
    </source>
</evidence>
<comment type="caution">
    <text evidence="1">The sequence shown here is derived from an EMBL/GenBank/DDBJ whole genome shotgun (WGS) entry which is preliminary data.</text>
</comment>